<keyword evidence="5" id="KW-0812">Transmembrane</keyword>
<dbReference type="Gene3D" id="3.40.50.10490">
    <property type="entry name" value="Glucose-6-phosphate isomerase like protein, domain 1"/>
    <property type="match status" value="2"/>
</dbReference>
<feature type="transmembrane region" description="Helical" evidence="5">
    <location>
        <begin position="36"/>
        <end position="59"/>
    </location>
</feature>
<dbReference type="GO" id="GO:0097367">
    <property type="term" value="F:carbohydrate derivative binding"/>
    <property type="evidence" value="ECO:0007669"/>
    <property type="project" value="InterPro"/>
</dbReference>
<proteinExistence type="predicted"/>
<dbReference type="KEGG" id="hfv:R50_0227"/>
<dbReference type="PROSITE" id="PS51464">
    <property type="entry name" value="SIS"/>
    <property type="match status" value="1"/>
</dbReference>
<comment type="catalytic activity">
    <reaction evidence="1">
        <text>D-fructose 6-phosphate + L-glutamine = D-glucosamine 6-phosphate + L-glutamate</text>
        <dbReference type="Rhea" id="RHEA:13237"/>
        <dbReference type="ChEBI" id="CHEBI:29985"/>
        <dbReference type="ChEBI" id="CHEBI:58359"/>
        <dbReference type="ChEBI" id="CHEBI:58725"/>
        <dbReference type="ChEBI" id="CHEBI:61527"/>
        <dbReference type="EC" id="2.6.1.16"/>
    </reaction>
</comment>
<gene>
    <name evidence="7" type="ORF">R50_0227</name>
</gene>
<dbReference type="GO" id="GO:0006487">
    <property type="term" value="P:protein N-linked glycosylation"/>
    <property type="evidence" value="ECO:0007669"/>
    <property type="project" value="TreeGrafter"/>
</dbReference>
<sequence>MGFMEEMREQPTALSRLLDYYAGAEGRSRLQAARRLLATGPVVLLGMGPSYIAAVYAAYRLNQRGVPAVALEASLALADHAALLKAAPTWILLSQSGETPEVLDLAQAEGHQLLGITNDEASSLGRSGMPLLPLKAAPEEGTSSKTYINTLAVLALLGGDPVGFLRPLPDLLQRLVDQPFDDPGPVPPEVTFVARGPSLASALEGALLLRQAAHVTASGFSGAGFRHGAWEWARDRSLVVFLGRGVHRELQSRLAVELTARGNRLLTIGLGEGDVALPPLPASLAPLAEIVPVQHLAVAWAAAQGLEPGRLPGKVTRE</sequence>
<accession>A0A6F8ZDL8</accession>
<organism evidence="7 8">
    <name type="scientific">Candidatus Hydrogenisulfobacillus filiaventi</name>
    <dbReference type="NCBI Taxonomy" id="2707344"/>
    <lineage>
        <taxon>Bacteria</taxon>
        <taxon>Bacillati</taxon>
        <taxon>Bacillota</taxon>
        <taxon>Clostridia</taxon>
        <taxon>Eubacteriales</taxon>
        <taxon>Clostridiales Family XVII. Incertae Sedis</taxon>
        <taxon>Candidatus Hydrogenisulfobacillus</taxon>
    </lineage>
</organism>
<protein>
    <recommendedName>
        <fullName evidence="3">Glutamine--fructose-6-phosphate aminotransferase [isomerizing]</fullName>
        <ecNumber evidence="2">2.6.1.16</ecNumber>
    </recommendedName>
</protein>
<name>A0A6F8ZDL8_9FIRM</name>
<feature type="domain" description="SIS" evidence="6">
    <location>
        <begin position="32"/>
        <end position="164"/>
    </location>
</feature>
<dbReference type="AlphaFoldDB" id="A0A6F8ZDL8"/>
<dbReference type="Pfam" id="PF01380">
    <property type="entry name" value="SIS"/>
    <property type="match status" value="1"/>
</dbReference>
<dbReference type="EC" id="2.6.1.16" evidence="2"/>
<evidence type="ECO:0000313" key="8">
    <source>
        <dbReference type="Proteomes" id="UP000503399"/>
    </source>
</evidence>
<evidence type="ECO:0000256" key="2">
    <source>
        <dbReference type="ARBA" id="ARBA00012916"/>
    </source>
</evidence>
<dbReference type="InterPro" id="IPR035466">
    <property type="entry name" value="GlmS/AgaS_SIS"/>
</dbReference>
<dbReference type="InterPro" id="IPR046348">
    <property type="entry name" value="SIS_dom_sf"/>
</dbReference>
<evidence type="ECO:0000256" key="3">
    <source>
        <dbReference type="ARBA" id="ARBA00016090"/>
    </source>
</evidence>
<dbReference type="GO" id="GO:0006047">
    <property type="term" value="P:UDP-N-acetylglucosamine metabolic process"/>
    <property type="evidence" value="ECO:0007669"/>
    <property type="project" value="TreeGrafter"/>
</dbReference>
<keyword evidence="5" id="KW-1133">Transmembrane helix</keyword>
<dbReference type="PANTHER" id="PTHR10937:SF0">
    <property type="entry name" value="GLUTAMINE--FRUCTOSE-6-PHOSPHATE TRANSAMINASE (ISOMERIZING)"/>
    <property type="match status" value="1"/>
</dbReference>
<keyword evidence="5" id="KW-0472">Membrane</keyword>
<dbReference type="PANTHER" id="PTHR10937">
    <property type="entry name" value="GLUCOSAMINE--FRUCTOSE-6-PHOSPHATE AMINOTRANSFERASE, ISOMERIZING"/>
    <property type="match status" value="1"/>
</dbReference>
<reference evidence="7 8" key="1">
    <citation type="submission" date="2020-02" db="EMBL/GenBank/DDBJ databases">
        <authorList>
            <person name="Hogendoorn C."/>
        </authorList>
    </citation>
    <scope>NUCLEOTIDE SEQUENCE [LARGE SCALE GENOMIC DNA]</scope>
    <source>
        <strain evidence="7">R501</strain>
    </source>
</reference>
<evidence type="ECO:0000256" key="5">
    <source>
        <dbReference type="SAM" id="Phobius"/>
    </source>
</evidence>
<dbReference type="GO" id="GO:0006002">
    <property type="term" value="P:fructose 6-phosphate metabolic process"/>
    <property type="evidence" value="ECO:0007669"/>
    <property type="project" value="TreeGrafter"/>
</dbReference>
<dbReference type="Proteomes" id="UP000503399">
    <property type="component" value="Chromosome"/>
</dbReference>
<evidence type="ECO:0000259" key="6">
    <source>
        <dbReference type="PROSITE" id="PS51464"/>
    </source>
</evidence>
<dbReference type="GO" id="GO:0004360">
    <property type="term" value="F:glutamine-fructose-6-phosphate transaminase (isomerizing) activity"/>
    <property type="evidence" value="ECO:0007669"/>
    <property type="project" value="UniProtKB-EC"/>
</dbReference>
<dbReference type="EMBL" id="LR778114">
    <property type="protein sequence ID" value="CAB1127733.1"/>
    <property type="molecule type" value="Genomic_DNA"/>
</dbReference>
<evidence type="ECO:0000313" key="7">
    <source>
        <dbReference type="EMBL" id="CAB1127733.1"/>
    </source>
</evidence>
<keyword evidence="4" id="KW-0677">Repeat</keyword>
<dbReference type="InterPro" id="IPR001347">
    <property type="entry name" value="SIS_dom"/>
</dbReference>
<evidence type="ECO:0000256" key="4">
    <source>
        <dbReference type="ARBA" id="ARBA00022737"/>
    </source>
</evidence>
<evidence type="ECO:0000256" key="1">
    <source>
        <dbReference type="ARBA" id="ARBA00001031"/>
    </source>
</evidence>
<dbReference type="CDD" id="cd05008">
    <property type="entry name" value="SIS_GlmS_GlmD_1"/>
    <property type="match status" value="1"/>
</dbReference>
<keyword evidence="8" id="KW-1185">Reference proteome</keyword>
<dbReference type="SUPFAM" id="SSF53697">
    <property type="entry name" value="SIS domain"/>
    <property type="match status" value="1"/>
</dbReference>